<protein>
    <recommendedName>
        <fullName evidence="4">Carbohydrate kinase PfkB domain-containing protein</fullName>
    </recommendedName>
</protein>
<dbReference type="CDD" id="cd01166">
    <property type="entry name" value="KdgK"/>
    <property type="match status" value="1"/>
</dbReference>
<organism evidence="5">
    <name type="scientific">marine metagenome</name>
    <dbReference type="NCBI Taxonomy" id="408172"/>
    <lineage>
        <taxon>unclassified sequences</taxon>
        <taxon>metagenomes</taxon>
        <taxon>ecological metagenomes</taxon>
    </lineage>
</organism>
<dbReference type="SUPFAM" id="SSF53613">
    <property type="entry name" value="Ribokinase-like"/>
    <property type="match status" value="1"/>
</dbReference>
<gene>
    <name evidence="5" type="ORF">METZ01_LOCUS125729</name>
</gene>
<dbReference type="AlphaFoldDB" id="A0A381Y795"/>
<dbReference type="PANTHER" id="PTHR43320:SF2">
    <property type="entry name" value="2-DEHYDRO-3-DEOXYGLUCONOKINASE_2-DEHYDRO-3-DEOXYGALACTONOKINASE"/>
    <property type="match status" value="1"/>
</dbReference>
<reference evidence="5" key="1">
    <citation type="submission" date="2018-05" db="EMBL/GenBank/DDBJ databases">
        <authorList>
            <person name="Lanie J.A."/>
            <person name="Ng W.-L."/>
            <person name="Kazmierczak K.M."/>
            <person name="Andrzejewski T.M."/>
            <person name="Davidsen T.M."/>
            <person name="Wayne K.J."/>
            <person name="Tettelin H."/>
            <person name="Glass J.I."/>
            <person name="Rusch D."/>
            <person name="Podicherti R."/>
            <person name="Tsui H.-C.T."/>
            <person name="Winkler M.E."/>
        </authorList>
    </citation>
    <scope>NUCLEOTIDE SEQUENCE</scope>
</reference>
<keyword evidence="3" id="KW-0418">Kinase</keyword>
<sequence>MVKVVTFGEVMLRLATMRRERFTQAREFEATYGGGECNVAVSLAQFGVDATFVSAIPDNDIGQACINYIRQFGVDTSEILRQGQRLGTYYLESGASMRASKVVYDRAASSIAEIKPGDINWEKVFEGKDWFHFTGITPAISKSAAAACEEAAVIAKQLGLTVSADMNYRKNLWTAEEAQATMIPMMRHVDISIGNEEDAEKCLGVAAEGVDVTTGEINPDAYKPVVQELVDRFDFKKVGITLRESQSADDNDWSAIYYDGDEILLGKKYPVRIVDRVGGGDSFCAAMIYGQNQHQWNSRQVLDFAVAASAMSHTFHGDFNLVSVKEVMAVAGGDTSGRVQR</sequence>
<proteinExistence type="inferred from homology"/>
<dbReference type="Gene3D" id="3.40.1190.20">
    <property type="match status" value="1"/>
</dbReference>
<comment type="similarity">
    <text evidence="1">Belongs to the carbohydrate kinase PfkB family.</text>
</comment>
<dbReference type="EMBL" id="UINC01017547">
    <property type="protein sequence ID" value="SVA72875.1"/>
    <property type="molecule type" value="Genomic_DNA"/>
</dbReference>
<evidence type="ECO:0000256" key="3">
    <source>
        <dbReference type="ARBA" id="ARBA00022777"/>
    </source>
</evidence>
<evidence type="ECO:0000313" key="5">
    <source>
        <dbReference type="EMBL" id="SVA72875.1"/>
    </source>
</evidence>
<keyword evidence="2" id="KW-0808">Transferase</keyword>
<evidence type="ECO:0000259" key="4">
    <source>
        <dbReference type="Pfam" id="PF00294"/>
    </source>
</evidence>
<dbReference type="PANTHER" id="PTHR43320">
    <property type="entry name" value="SUGAR KINASE"/>
    <property type="match status" value="1"/>
</dbReference>
<accession>A0A381Y795</accession>
<dbReference type="Pfam" id="PF00294">
    <property type="entry name" value="PfkB"/>
    <property type="match status" value="1"/>
</dbReference>
<dbReference type="InterPro" id="IPR011611">
    <property type="entry name" value="PfkB_dom"/>
</dbReference>
<evidence type="ECO:0000256" key="2">
    <source>
        <dbReference type="ARBA" id="ARBA00022679"/>
    </source>
</evidence>
<evidence type="ECO:0000256" key="1">
    <source>
        <dbReference type="ARBA" id="ARBA00010688"/>
    </source>
</evidence>
<feature type="domain" description="Carbohydrate kinase PfkB" evidence="4">
    <location>
        <begin position="3"/>
        <end position="317"/>
    </location>
</feature>
<dbReference type="InterPro" id="IPR052700">
    <property type="entry name" value="Carb_kinase_PfkB-like"/>
</dbReference>
<dbReference type="GO" id="GO:0016301">
    <property type="term" value="F:kinase activity"/>
    <property type="evidence" value="ECO:0007669"/>
    <property type="project" value="UniProtKB-KW"/>
</dbReference>
<name>A0A381Y795_9ZZZZ</name>
<dbReference type="InterPro" id="IPR029056">
    <property type="entry name" value="Ribokinase-like"/>
</dbReference>